<evidence type="ECO:0000256" key="1">
    <source>
        <dbReference type="SAM" id="MobiDB-lite"/>
    </source>
</evidence>
<feature type="region of interest" description="Disordered" evidence="1">
    <location>
        <begin position="1"/>
        <end position="59"/>
    </location>
</feature>
<name>A0A6A6E265_9PEZI</name>
<reference evidence="2" key="1">
    <citation type="journal article" date="2020" name="Stud. Mycol.">
        <title>101 Dothideomycetes genomes: a test case for predicting lifestyles and emergence of pathogens.</title>
        <authorList>
            <person name="Haridas S."/>
            <person name="Albert R."/>
            <person name="Binder M."/>
            <person name="Bloem J."/>
            <person name="Labutti K."/>
            <person name="Salamov A."/>
            <person name="Andreopoulos B."/>
            <person name="Baker S."/>
            <person name="Barry K."/>
            <person name="Bills G."/>
            <person name="Bluhm B."/>
            <person name="Cannon C."/>
            <person name="Castanera R."/>
            <person name="Culley D."/>
            <person name="Daum C."/>
            <person name="Ezra D."/>
            <person name="Gonzalez J."/>
            <person name="Henrissat B."/>
            <person name="Kuo A."/>
            <person name="Liang C."/>
            <person name="Lipzen A."/>
            <person name="Lutzoni F."/>
            <person name="Magnuson J."/>
            <person name="Mondo S."/>
            <person name="Nolan M."/>
            <person name="Ohm R."/>
            <person name="Pangilinan J."/>
            <person name="Park H.-J."/>
            <person name="Ramirez L."/>
            <person name="Alfaro M."/>
            <person name="Sun H."/>
            <person name="Tritt A."/>
            <person name="Yoshinaga Y."/>
            <person name="Zwiers L.-H."/>
            <person name="Turgeon B."/>
            <person name="Goodwin S."/>
            <person name="Spatafora J."/>
            <person name="Crous P."/>
            <person name="Grigoriev I."/>
        </authorList>
    </citation>
    <scope>NUCLEOTIDE SEQUENCE</scope>
    <source>
        <strain evidence="2">CBS 207.26</strain>
    </source>
</reference>
<evidence type="ECO:0000313" key="2">
    <source>
        <dbReference type="EMBL" id="KAF2185095.1"/>
    </source>
</evidence>
<protein>
    <submittedName>
        <fullName evidence="2">Uncharacterized protein</fullName>
    </submittedName>
</protein>
<dbReference type="AlphaFoldDB" id="A0A6A6E265"/>
<dbReference type="Proteomes" id="UP000800200">
    <property type="component" value="Unassembled WGS sequence"/>
</dbReference>
<dbReference type="OrthoDB" id="3747906at2759"/>
<gene>
    <name evidence="2" type="ORF">K469DRAFT_632881</name>
</gene>
<sequence>MAPPRVTKKSTTSEQTVRRNGHREHRVKHVVEEEEDEMTDENGSGHEEAAARTDSQGSEMHLGNLNLEEVLDDMLIAQSKRREFRRNAVLKSFNKTVSETQEGITTLFDNHEAQSSKAHNAQISHLRQLLAEKADIENQIEVKVSKLRREYLAHSEDLQRVAELRARKLV</sequence>
<feature type="compositionally biased region" description="Basic residues" evidence="1">
    <location>
        <begin position="19"/>
        <end position="28"/>
    </location>
</feature>
<evidence type="ECO:0000313" key="3">
    <source>
        <dbReference type="Proteomes" id="UP000800200"/>
    </source>
</evidence>
<dbReference type="EMBL" id="ML994635">
    <property type="protein sequence ID" value="KAF2185095.1"/>
    <property type="molecule type" value="Genomic_DNA"/>
</dbReference>
<keyword evidence="3" id="KW-1185">Reference proteome</keyword>
<organism evidence="2 3">
    <name type="scientific">Zopfia rhizophila CBS 207.26</name>
    <dbReference type="NCBI Taxonomy" id="1314779"/>
    <lineage>
        <taxon>Eukaryota</taxon>
        <taxon>Fungi</taxon>
        <taxon>Dikarya</taxon>
        <taxon>Ascomycota</taxon>
        <taxon>Pezizomycotina</taxon>
        <taxon>Dothideomycetes</taxon>
        <taxon>Dothideomycetes incertae sedis</taxon>
        <taxon>Zopfiaceae</taxon>
        <taxon>Zopfia</taxon>
    </lineage>
</organism>
<accession>A0A6A6E265</accession>
<proteinExistence type="predicted"/>